<reference evidence="2 3" key="1">
    <citation type="submission" date="2019-11" db="EMBL/GenBank/DDBJ databases">
        <title>Whole-genome sequence of a Rhodoblastus acidophilus DSM 142.</title>
        <authorList>
            <person name="Kyndt J.A."/>
            <person name="Meyer T.E."/>
        </authorList>
    </citation>
    <scope>NUCLEOTIDE SEQUENCE [LARGE SCALE GENOMIC DNA]</scope>
    <source>
        <strain evidence="2 3">DSM 142</strain>
    </source>
</reference>
<evidence type="ECO:0000259" key="1">
    <source>
        <dbReference type="Pfam" id="PF13614"/>
    </source>
</evidence>
<dbReference type="InterPro" id="IPR025669">
    <property type="entry name" value="AAA_dom"/>
</dbReference>
<sequence>MTRVLAICNRKGGCGKTTTAVNLAAEFGRRKIPTLLIDLDSQGHGGLGLGVVAHDRASTVHALFGGGTVDLDRAVVASAADHVHVLPADRAFEGASPQSDVHALDRLIRSPGIAERFRVVVLDTPPAYDPLLVNALAAADAVLAPIVPHALSAEGVRQLLRVFYRIATTVKPEIDMIGVLPVMYNERIRHHRAVIEEIARELGPQKLLPAIRMDIHLAESFSARIPASYYAPSSRGARDYKVLAAHLIENLAVRGHE</sequence>
<dbReference type="OrthoDB" id="9777757at2"/>
<accession>A0A6N8DHX7</accession>
<name>A0A6N8DHX7_RHOAC</name>
<dbReference type="SUPFAM" id="SSF52540">
    <property type="entry name" value="P-loop containing nucleoside triphosphate hydrolases"/>
    <property type="match status" value="1"/>
</dbReference>
<organism evidence="2 3">
    <name type="scientific">Rhodoblastus acidophilus</name>
    <name type="common">Rhodopseudomonas acidophila</name>
    <dbReference type="NCBI Taxonomy" id="1074"/>
    <lineage>
        <taxon>Bacteria</taxon>
        <taxon>Pseudomonadati</taxon>
        <taxon>Pseudomonadota</taxon>
        <taxon>Alphaproteobacteria</taxon>
        <taxon>Hyphomicrobiales</taxon>
        <taxon>Rhodoblastaceae</taxon>
        <taxon>Rhodoblastus</taxon>
    </lineage>
</organism>
<dbReference type="PANTHER" id="PTHR13696:SF52">
    <property type="entry name" value="PARA FAMILY PROTEIN CT_582"/>
    <property type="match status" value="1"/>
</dbReference>
<protein>
    <submittedName>
        <fullName evidence="2">AAA family ATPase</fullName>
    </submittedName>
</protein>
<dbReference type="Gene3D" id="3.40.50.300">
    <property type="entry name" value="P-loop containing nucleotide triphosphate hydrolases"/>
    <property type="match status" value="1"/>
</dbReference>
<dbReference type="EMBL" id="WNKS01000001">
    <property type="protein sequence ID" value="MTV29798.1"/>
    <property type="molecule type" value="Genomic_DNA"/>
</dbReference>
<dbReference type="AlphaFoldDB" id="A0A6N8DHX7"/>
<dbReference type="InterPro" id="IPR050678">
    <property type="entry name" value="DNA_Partitioning_ATPase"/>
</dbReference>
<dbReference type="RefSeq" id="WP_155444443.1">
    <property type="nucleotide sequence ID" value="NZ_JAOQNR010000001.1"/>
</dbReference>
<comment type="caution">
    <text evidence="2">The sequence shown here is derived from an EMBL/GenBank/DDBJ whole genome shotgun (WGS) entry which is preliminary data.</text>
</comment>
<dbReference type="Proteomes" id="UP000439113">
    <property type="component" value="Unassembled WGS sequence"/>
</dbReference>
<evidence type="ECO:0000313" key="2">
    <source>
        <dbReference type="EMBL" id="MTV29798.1"/>
    </source>
</evidence>
<dbReference type="PANTHER" id="PTHR13696">
    <property type="entry name" value="P-LOOP CONTAINING NUCLEOSIDE TRIPHOSPHATE HYDROLASE"/>
    <property type="match status" value="1"/>
</dbReference>
<feature type="domain" description="AAA" evidence="1">
    <location>
        <begin position="3"/>
        <end position="175"/>
    </location>
</feature>
<evidence type="ECO:0000313" key="3">
    <source>
        <dbReference type="Proteomes" id="UP000439113"/>
    </source>
</evidence>
<dbReference type="CDD" id="cd02042">
    <property type="entry name" value="ParAB_family"/>
    <property type="match status" value="1"/>
</dbReference>
<dbReference type="Pfam" id="PF13614">
    <property type="entry name" value="AAA_31"/>
    <property type="match status" value="1"/>
</dbReference>
<proteinExistence type="predicted"/>
<gene>
    <name evidence="2" type="ORF">GJ654_02180</name>
</gene>
<dbReference type="InterPro" id="IPR027417">
    <property type="entry name" value="P-loop_NTPase"/>
</dbReference>